<gene>
    <name evidence="3" type="ORF">CPB83DRAFT_843691</name>
</gene>
<dbReference type="EMBL" id="MU157826">
    <property type="protein sequence ID" value="KAF9534108.1"/>
    <property type="molecule type" value="Genomic_DNA"/>
</dbReference>
<keyword evidence="2" id="KW-1133">Transmembrane helix</keyword>
<keyword evidence="2" id="KW-0812">Transmembrane</keyword>
<dbReference type="AlphaFoldDB" id="A0A9P6JVL3"/>
<keyword evidence="4" id="KW-1185">Reference proteome</keyword>
<name>A0A9P6JVL3_9AGAR</name>
<evidence type="ECO:0000256" key="1">
    <source>
        <dbReference type="SAM" id="MobiDB-lite"/>
    </source>
</evidence>
<comment type="caution">
    <text evidence="3">The sequence shown here is derived from an EMBL/GenBank/DDBJ whole genome shotgun (WGS) entry which is preliminary data.</text>
</comment>
<reference evidence="3" key="1">
    <citation type="submission" date="2020-11" db="EMBL/GenBank/DDBJ databases">
        <authorList>
            <consortium name="DOE Joint Genome Institute"/>
            <person name="Ahrendt S."/>
            <person name="Riley R."/>
            <person name="Andreopoulos W."/>
            <person name="Labutti K."/>
            <person name="Pangilinan J."/>
            <person name="Ruiz-Duenas F.J."/>
            <person name="Barrasa J.M."/>
            <person name="Sanchez-Garcia M."/>
            <person name="Camarero S."/>
            <person name="Miyauchi S."/>
            <person name="Serrano A."/>
            <person name="Linde D."/>
            <person name="Babiker R."/>
            <person name="Drula E."/>
            <person name="Ayuso-Fernandez I."/>
            <person name="Pacheco R."/>
            <person name="Padilla G."/>
            <person name="Ferreira P."/>
            <person name="Barriuso J."/>
            <person name="Kellner H."/>
            <person name="Castanera R."/>
            <person name="Alfaro M."/>
            <person name="Ramirez L."/>
            <person name="Pisabarro A.G."/>
            <person name="Kuo A."/>
            <person name="Tritt A."/>
            <person name="Lipzen A."/>
            <person name="He G."/>
            <person name="Yan M."/>
            <person name="Ng V."/>
            <person name="Cullen D."/>
            <person name="Martin F."/>
            <person name="Rosso M.-N."/>
            <person name="Henrissat B."/>
            <person name="Hibbett D."/>
            <person name="Martinez A.T."/>
            <person name="Grigoriev I.V."/>
        </authorList>
    </citation>
    <scope>NUCLEOTIDE SEQUENCE</scope>
    <source>
        <strain evidence="3">CBS 506.95</strain>
    </source>
</reference>
<protein>
    <submittedName>
        <fullName evidence="3">Uncharacterized protein</fullName>
    </submittedName>
</protein>
<accession>A0A9P6JVL3</accession>
<feature type="region of interest" description="Disordered" evidence="1">
    <location>
        <begin position="1"/>
        <end position="32"/>
    </location>
</feature>
<sequence>MANTSHIGHDDVEAAPSKLSQPDAAPPSYSAVVAGDSNVHGRGLLPPQGYLQPIPYTNTHSQDFYNQYSQAHQHQFGPTPISNSLPLLPYAYHQSMAEADRRTSWRFVTAVGVGLGLYLLMGGVVGMEVGGVW</sequence>
<dbReference type="Proteomes" id="UP000807306">
    <property type="component" value="Unassembled WGS sequence"/>
</dbReference>
<evidence type="ECO:0000313" key="3">
    <source>
        <dbReference type="EMBL" id="KAF9534108.1"/>
    </source>
</evidence>
<evidence type="ECO:0000256" key="2">
    <source>
        <dbReference type="SAM" id="Phobius"/>
    </source>
</evidence>
<evidence type="ECO:0000313" key="4">
    <source>
        <dbReference type="Proteomes" id="UP000807306"/>
    </source>
</evidence>
<keyword evidence="2" id="KW-0472">Membrane</keyword>
<proteinExistence type="predicted"/>
<feature type="transmembrane region" description="Helical" evidence="2">
    <location>
        <begin position="105"/>
        <end position="127"/>
    </location>
</feature>
<organism evidence="3 4">
    <name type="scientific">Crepidotus variabilis</name>
    <dbReference type="NCBI Taxonomy" id="179855"/>
    <lineage>
        <taxon>Eukaryota</taxon>
        <taxon>Fungi</taxon>
        <taxon>Dikarya</taxon>
        <taxon>Basidiomycota</taxon>
        <taxon>Agaricomycotina</taxon>
        <taxon>Agaricomycetes</taxon>
        <taxon>Agaricomycetidae</taxon>
        <taxon>Agaricales</taxon>
        <taxon>Agaricineae</taxon>
        <taxon>Crepidotaceae</taxon>
        <taxon>Crepidotus</taxon>
    </lineage>
</organism>